<comment type="caution">
    <text evidence="2">The sequence shown here is derived from an EMBL/GenBank/DDBJ whole genome shotgun (WGS) entry which is preliminary data.</text>
</comment>
<evidence type="ECO:0000313" key="2">
    <source>
        <dbReference type="EMBL" id="CAE7844188.1"/>
    </source>
</evidence>
<evidence type="ECO:0000313" key="3">
    <source>
        <dbReference type="Proteomes" id="UP000601435"/>
    </source>
</evidence>
<accession>A0A812ZWW5</accession>
<feature type="region of interest" description="Disordered" evidence="1">
    <location>
        <begin position="548"/>
        <end position="583"/>
    </location>
</feature>
<feature type="non-terminal residue" evidence="2">
    <location>
        <position position="1"/>
    </location>
</feature>
<dbReference type="EMBL" id="CAJNJA010051594">
    <property type="protein sequence ID" value="CAE7844188.1"/>
    <property type="molecule type" value="Genomic_DNA"/>
</dbReference>
<reference evidence="2" key="1">
    <citation type="submission" date="2021-02" db="EMBL/GenBank/DDBJ databases">
        <authorList>
            <person name="Dougan E. K."/>
            <person name="Rhodes N."/>
            <person name="Thang M."/>
            <person name="Chan C."/>
        </authorList>
    </citation>
    <scope>NUCLEOTIDE SEQUENCE</scope>
</reference>
<feature type="compositionally biased region" description="Basic residues" evidence="1">
    <location>
        <begin position="565"/>
        <end position="574"/>
    </location>
</feature>
<dbReference type="AlphaFoldDB" id="A0A812ZWW5"/>
<organism evidence="2 3">
    <name type="scientific">Symbiodinium necroappetens</name>
    <dbReference type="NCBI Taxonomy" id="1628268"/>
    <lineage>
        <taxon>Eukaryota</taxon>
        <taxon>Sar</taxon>
        <taxon>Alveolata</taxon>
        <taxon>Dinophyceae</taxon>
        <taxon>Suessiales</taxon>
        <taxon>Symbiodiniaceae</taxon>
        <taxon>Symbiodinium</taxon>
    </lineage>
</organism>
<proteinExistence type="predicted"/>
<sequence length="816" mass="89703">MQASREVPLQPAPMAWGAWAKVPFEACNGALWLREKLSQFRCSPESRLDVATHSLKCTVLSWLSRAACPTDLQRRAGYHLAVGERNPAEYERDGQSAVLHFIQGVYLCIQGSLFFPDSERSARWSGCRTIEEGVRVLVRGRAESVLPRTSEDDGQNEAEAQVARIGLGVAASLKEDVRVAFRHKVSSVVHLAKDDSPPDEGEITVFRCGRQANHNYETVGCLGAGSDGRSHVQEKSCDNCMLRVKSKGSDDGQLRPKGTAGRAGLSGQVVKKLKSLGWSTYATFAFSVLDQNDEKAWIDKVLQPVLGDDRSDAARLRRMFLEAYTHTAADLKRQTELTEQDAPRRLPPQELDARLALLQEKILPLKIQGRLEPSHHLINTVCQMVDDQRIRYVPWSACTTRAQEINSVREVASMKVWQPDKSGVIKQVTQGPDIQASTCNELDVMQALRRRGVAYAVGQLMSFASHELVIAMLFDELQREPQPGFHAVSLGQIAQADREIHVRLGELTRGGLSLGPGGELPLDLPLREVLKSPAVMWLLMPKLKQGATPSASSVEVPNPPGDPPKKKKKKKKTDKKTEGEDPEGELAQVLPVLWGSSDAGLPEAQDVVTRLHVLFVFPAIRLLTILAIQRVLQLLPSEVGVRSFTRSFPNVTQLLTRFVHAQAPGRIFGAVACFTNLAAEFHCDVNNDSRFNNWVCPLSRFQQGGIWVEREGGHVCKFARGKERAGVVLDVSQGPVELPSHCLHCVLPWEGARCVLVAFVPAALENLLSADRDFLSFMGFHQPQAGVVPSEAAHQVSMLPAVAFSEPASTSPVLAV</sequence>
<dbReference type="OrthoDB" id="431157at2759"/>
<evidence type="ECO:0000256" key="1">
    <source>
        <dbReference type="SAM" id="MobiDB-lite"/>
    </source>
</evidence>
<keyword evidence="3" id="KW-1185">Reference proteome</keyword>
<gene>
    <name evidence="2" type="ORF">SNEC2469_LOCUS25857</name>
</gene>
<name>A0A812ZWW5_9DINO</name>
<dbReference type="Proteomes" id="UP000601435">
    <property type="component" value="Unassembled WGS sequence"/>
</dbReference>
<protein>
    <submittedName>
        <fullName evidence="2">Uncharacterized protein</fullName>
    </submittedName>
</protein>